<dbReference type="Proteomes" id="UP001204851">
    <property type="component" value="Unassembled WGS sequence"/>
</dbReference>
<keyword evidence="1" id="KW-0732">Signal</keyword>
<feature type="chain" id="PRO_5045995605" evidence="1">
    <location>
        <begin position="29"/>
        <end position="298"/>
    </location>
</feature>
<sequence>MNTQHWMRALKLVALTVLTMQLGTTAHAIDVEGGDYTALPAGTDLAVLYGQYAQRRSLYSQGDRVPIDARLDSDVGVLRLVHYTEVGGHIVNPQIFLPYGRLSAKGDLAALGHESGAADIILAASGWFSQPGEAVQDGLAGYVWLPTGDYQRTRALNLGENRWKLAVQYGHIQPIADGVLLDLVGDVTLFGANNDADDGSGGRTRLTQKPLFALQSHLRYRASPTVDLRLGLFYTAGGETRLGGVDQDNRQSTSKFNLGVGWFVRPTTQLLAMFNRDLGVRDGFRESQRLNLRLLQIF</sequence>
<evidence type="ECO:0000313" key="3">
    <source>
        <dbReference type="Proteomes" id="UP001204851"/>
    </source>
</evidence>
<dbReference type="RefSeq" id="WP_252767919.1">
    <property type="nucleotide sequence ID" value="NZ_JAMXMC010000001.1"/>
</dbReference>
<dbReference type="InterPro" id="IPR025737">
    <property type="entry name" value="FApF"/>
</dbReference>
<evidence type="ECO:0000313" key="2">
    <source>
        <dbReference type="EMBL" id="MCO5975484.1"/>
    </source>
</evidence>
<keyword evidence="3" id="KW-1185">Reference proteome</keyword>
<evidence type="ECO:0000256" key="1">
    <source>
        <dbReference type="SAM" id="SignalP"/>
    </source>
</evidence>
<gene>
    <name evidence="2" type="ORF">M0L44_01940</name>
</gene>
<comment type="caution">
    <text evidence="2">The sequence shown here is derived from an EMBL/GenBank/DDBJ whole genome shotgun (WGS) entry which is preliminary data.</text>
</comment>
<feature type="signal peptide" evidence="1">
    <location>
        <begin position="1"/>
        <end position="28"/>
    </location>
</feature>
<dbReference type="Pfam" id="PF13557">
    <property type="entry name" value="Phenol_MetA_deg"/>
    <property type="match status" value="1"/>
</dbReference>
<name>A0ABT1BHT5_9BURK</name>
<protein>
    <submittedName>
        <fullName evidence="2">Transporter</fullName>
    </submittedName>
</protein>
<proteinExistence type="predicted"/>
<accession>A0ABT1BHT5</accession>
<dbReference type="EMBL" id="JAMXMC010000001">
    <property type="protein sequence ID" value="MCO5975484.1"/>
    <property type="molecule type" value="Genomic_DNA"/>
</dbReference>
<reference evidence="2 3" key="1">
    <citation type="submission" date="2022-06" db="EMBL/GenBank/DDBJ databases">
        <title>Ideonella sp. NS12-5 Genome sequencing and assembly.</title>
        <authorList>
            <person name="Jung Y."/>
        </authorList>
    </citation>
    <scope>NUCLEOTIDE SEQUENCE [LARGE SCALE GENOMIC DNA]</scope>
    <source>
        <strain evidence="2 3">NS12-5</strain>
    </source>
</reference>
<organism evidence="2 3">
    <name type="scientific">Ideonella oryzae</name>
    <dbReference type="NCBI Taxonomy" id="2937441"/>
    <lineage>
        <taxon>Bacteria</taxon>
        <taxon>Pseudomonadati</taxon>
        <taxon>Pseudomonadota</taxon>
        <taxon>Betaproteobacteria</taxon>
        <taxon>Burkholderiales</taxon>
        <taxon>Sphaerotilaceae</taxon>
        <taxon>Ideonella</taxon>
    </lineage>
</organism>